<sequence>MEDEQNSWLDFRQENMFQILTPYEERDIYDKLAEKQRGGKFHVTKSKTIVGKSSVTDLPDEILFQILTKFPAEDLHDNIRFVCKRWHKLISSGCFISQHMQQNKSQLLIVTPVLLPCENRQVKQLEKHVKALDFNLNTAPIPRMAQQILSSFNGLILIHDREHRRQLHVVNLANKFSVTLPSCPSACEHVGCGTAITLDPSTSEYKIVHMFADGFGLEIFTLGCPDKAWKRIRGPFRVPEERPFNVEKFRWENPVCINGQFLHWSVGSDEYIVSMNISNEKWRRIHLPGNDRYRYRYDLLDIEGNLALFYKVSNTQIDVWVLEDYEKQGWIQRYSIMSESRIHGTRSLPEFRKLHAVTALEDGHLIMFRHQRGKHDLNDCYCLYDIKQRELKRSRMKIKRKTKFIHHKSSLLVCSRNEKLADKDLKVTV</sequence>
<protein>
    <submittedName>
        <fullName evidence="1">F-box domain containing protein</fullName>
    </submittedName>
</protein>
<dbReference type="EMBL" id="CM051405">
    <property type="protein sequence ID" value="KAJ4704511.1"/>
    <property type="molecule type" value="Genomic_DNA"/>
</dbReference>
<proteinExistence type="predicted"/>
<comment type="caution">
    <text evidence="1">The sequence shown here is derived from an EMBL/GenBank/DDBJ whole genome shotgun (WGS) entry which is preliminary data.</text>
</comment>
<reference evidence="1 2" key="1">
    <citation type="journal article" date="2023" name="Science">
        <title>Complex scaffold remodeling in plant triterpene biosynthesis.</title>
        <authorList>
            <person name="De La Pena R."/>
            <person name="Hodgson H."/>
            <person name="Liu J.C."/>
            <person name="Stephenson M.J."/>
            <person name="Martin A.C."/>
            <person name="Owen C."/>
            <person name="Harkess A."/>
            <person name="Leebens-Mack J."/>
            <person name="Jimenez L.E."/>
            <person name="Osbourn A."/>
            <person name="Sattely E.S."/>
        </authorList>
    </citation>
    <scope>NUCLEOTIDE SEQUENCE [LARGE SCALE GENOMIC DNA]</scope>
    <source>
        <strain evidence="2">cv. JPN11</strain>
        <tissue evidence="1">Leaf</tissue>
    </source>
</reference>
<gene>
    <name evidence="1" type="ORF">OWV82_021406</name>
</gene>
<organism evidence="1 2">
    <name type="scientific">Melia azedarach</name>
    <name type="common">Chinaberry tree</name>
    <dbReference type="NCBI Taxonomy" id="155640"/>
    <lineage>
        <taxon>Eukaryota</taxon>
        <taxon>Viridiplantae</taxon>
        <taxon>Streptophyta</taxon>
        <taxon>Embryophyta</taxon>
        <taxon>Tracheophyta</taxon>
        <taxon>Spermatophyta</taxon>
        <taxon>Magnoliopsida</taxon>
        <taxon>eudicotyledons</taxon>
        <taxon>Gunneridae</taxon>
        <taxon>Pentapetalae</taxon>
        <taxon>rosids</taxon>
        <taxon>malvids</taxon>
        <taxon>Sapindales</taxon>
        <taxon>Meliaceae</taxon>
        <taxon>Melia</taxon>
    </lineage>
</organism>
<name>A0ACC1WZ55_MELAZ</name>
<dbReference type="Proteomes" id="UP001164539">
    <property type="component" value="Chromosome 12"/>
</dbReference>
<evidence type="ECO:0000313" key="1">
    <source>
        <dbReference type="EMBL" id="KAJ4704511.1"/>
    </source>
</evidence>
<accession>A0ACC1WZ55</accession>
<evidence type="ECO:0000313" key="2">
    <source>
        <dbReference type="Proteomes" id="UP001164539"/>
    </source>
</evidence>
<keyword evidence="2" id="KW-1185">Reference proteome</keyword>